<keyword evidence="1" id="KW-0732">Signal</keyword>
<dbReference type="Pfam" id="PF09136">
    <property type="entry name" value="Glucodextran_B"/>
    <property type="match status" value="1"/>
</dbReference>
<gene>
    <name evidence="3" type="ORF">DS909_19555</name>
</gene>
<dbReference type="InterPro" id="IPR013783">
    <property type="entry name" value="Ig-like_fold"/>
</dbReference>
<dbReference type="AlphaFoldDB" id="A0A366WMY4"/>
<comment type="caution">
    <text evidence="3">The sequence shown here is derived from an EMBL/GenBank/DDBJ whole genome shotgun (WGS) entry which is preliminary data.</text>
</comment>
<organism evidence="3 4">
    <name type="scientific">Phaeobacter gallaeciensis</name>
    <dbReference type="NCBI Taxonomy" id="60890"/>
    <lineage>
        <taxon>Bacteria</taxon>
        <taxon>Pseudomonadati</taxon>
        <taxon>Pseudomonadota</taxon>
        <taxon>Alphaproteobacteria</taxon>
        <taxon>Rhodobacterales</taxon>
        <taxon>Roseobacteraceae</taxon>
        <taxon>Phaeobacter</taxon>
    </lineage>
</organism>
<evidence type="ECO:0000259" key="2">
    <source>
        <dbReference type="Pfam" id="PF04773"/>
    </source>
</evidence>
<feature type="domain" description="FecR protein" evidence="2">
    <location>
        <begin position="208"/>
        <end position="298"/>
    </location>
</feature>
<feature type="chain" id="PRO_5017050129" description="FecR protein domain-containing protein" evidence="1">
    <location>
        <begin position="34"/>
        <end position="781"/>
    </location>
</feature>
<dbReference type="Proteomes" id="UP000252706">
    <property type="component" value="Unassembled WGS sequence"/>
</dbReference>
<protein>
    <recommendedName>
        <fullName evidence="2">FecR protein domain-containing protein</fullName>
    </recommendedName>
</protein>
<dbReference type="Gene3D" id="2.60.40.10">
    <property type="entry name" value="Immunoglobulins"/>
    <property type="match status" value="3"/>
</dbReference>
<dbReference type="EMBL" id="QOCE01000047">
    <property type="protein sequence ID" value="RBW50756.1"/>
    <property type="molecule type" value="Genomic_DNA"/>
</dbReference>
<evidence type="ECO:0000256" key="1">
    <source>
        <dbReference type="SAM" id="SignalP"/>
    </source>
</evidence>
<dbReference type="InterPro" id="IPR006860">
    <property type="entry name" value="FecR"/>
</dbReference>
<feature type="signal peptide" evidence="1">
    <location>
        <begin position="1"/>
        <end position="33"/>
    </location>
</feature>
<evidence type="ECO:0000313" key="4">
    <source>
        <dbReference type="Proteomes" id="UP000252706"/>
    </source>
</evidence>
<evidence type="ECO:0000313" key="3">
    <source>
        <dbReference type="EMBL" id="RBW50756.1"/>
    </source>
</evidence>
<accession>A0A366WMY4</accession>
<reference evidence="3 4" key="1">
    <citation type="submission" date="2018-07" db="EMBL/GenBank/DDBJ databases">
        <title>Modular assembly of carbohydrate-degrading microbial communities in the ocean.</title>
        <authorList>
            <person name="Enke T.N."/>
            <person name="Datta M.S."/>
            <person name="Schwartzman J.A."/>
            <person name="Cermak N."/>
            <person name="Schmitz D.A."/>
            <person name="Barrere J."/>
            <person name="Cordero O.X."/>
        </authorList>
    </citation>
    <scope>NUCLEOTIDE SEQUENCE [LARGE SCALE GENOMIC DNA]</scope>
    <source>
        <strain evidence="3 4">C3M10</strain>
    </source>
</reference>
<name>A0A366WMY4_9RHOB</name>
<sequence length="781" mass="84331">MLRARVFKCHRPAVLRLGWVFGAIPLLWATAHAETDPMNAPLQVVQFGEQDTLRGVVGNYLKDPDLWPAVLALNNIASPADITPGTELRLPVRQVFAADAALLASLTAIQKANAEGARIFAPDEIGNALENRDVAVQQREIGEWRQVVSYAGVARDFAKEALDISIAQRDRSAEAVVSDVQGDVEGRAPVEPSWSGRDLNDILIEFERVRTLSSSTTQITFRDLSRLRLNPNSNATIQRMRSDPLTGGEVTKVSLANGDFYALLNQLSDKTTFEIEVPGIETTTNSADFWIKNDQSGARFVNYDAPGLEIEQNGQKILLGENEGVVISGQGAQRAAVLQSPRLVAPTMGEILYSKGADLSWDTFEGAEGYWLEIASDAGFNQMHVSEWGIRETAFVAAELAPARYHWRVAALDKLGLPGEWSTPQVFTLRVDTTPPFLTLLSPATGTIETKPTVEVLGATELDAQLMLNDQSVEVGTDGSFLVSVALVPGENTVSVMATDPAGNQSTRSHLVVYRPAKAIEIVLDGDIARVGDALATRAEHLSVLAETTAAESTVVVRDQTGEIVVRTQTKPSGLLTFTVPVDLREQVYRIEVLAPGGTVEGDLKFFALRDQIAPEVVLDLPPPRATSDEVLQVQGSVGDAVSLTLNDTALPLSEGRFNLSVTLSPGENEFELVAADAVGNVQITKLTTLYDIDPPEILSVDVRRPKGDTGPIELEVEAQDVSGLRQAAPFVLSIDGVERDGFLRCDSNSGLCRAVLPSEPGEIEVIELIIEDYAGNAAFE</sequence>
<dbReference type="OrthoDB" id="9813091at2"/>
<dbReference type="Pfam" id="PF04773">
    <property type="entry name" value="FecR"/>
    <property type="match status" value="1"/>
</dbReference>
<proteinExistence type="predicted"/>